<proteinExistence type="predicted"/>
<feature type="transmembrane region" description="Helical" evidence="1">
    <location>
        <begin position="185"/>
        <end position="208"/>
    </location>
</feature>
<keyword evidence="1" id="KW-0812">Transmembrane</keyword>
<comment type="caution">
    <text evidence="2">The sequence shown here is derived from an EMBL/GenBank/DDBJ whole genome shotgun (WGS) entry which is preliminary data.</text>
</comment>
<dbReference type="Proteomes" id="UP000433493">
    <property type="component" value="Unassembled WGS sequence"/>
</dbReference>
<keyword evidence="1" id="KW-0472">Membrane</keyword>
<dbReference type="AlphaFoldDB" id="A0A7J5BBA0"/>
<keyword evidence="1" id="KW-1133">Transmembrane helix</keyword>
<sequence length="382" mass="42163">MMELSRLFGFVAIGVVLVLIALLIVVMTGPFVKHLPRSQVVHYVPPAGSVIHHGLAVRADRRVLAAAIIELVVTRKVRLLTMPGARGPIALEVRPNVELTPDDLRFLQALRPALIGRRRRRYLEALKEIGIHVQVPEKAPDIYFLKGRGAFRLQQRTGLSNYFDAVRRELVSGGLTHKRPVSVHLYLLSLLFLAVCIIGFLLVIGAIVQGEWSGAIVIVLVAVALFGVLMIAPPPLLRFTPLGRELRRYLSGLRDYVRLAEQDRLRVLQSPQGALRLPAGALTPGGKALGLRPAPITDDVVAQTELDRYLLIEKLLPYAVLFRCEKQWQREFQQLGSADVSVQNLHALESTLNGVAAVFQAISIVLQIARFIGSVLSLFARG</sequence>
<protein>
    <submittedName>
        <fullName evidence="2">DUF2207 domain-containing protein</fullName>
    </submittedName>
</protein>
<organism evidence="2 3">
    <name type="scientific">Gulosibacter chungangensis</name>
    <dbReference type="NCBI Taxonomy" id="979746"/>
    <lineage>
        <taxon>Bacteria</taxon>
        <taxon>Bacillati</taxon>
        <taxon>Actinomycetota</taxon>
        <taxon>Actinomycetes</taxon>
        <taxon>Micrococcales</taxon>
        <taxon>Microbacteriaceae</taxon>
        <taxon>Gulosibacter</taxon>
    </lineage>
</organism>
<feature type="transmembrane region" description="Helical" evidence="1">
    <location>
        <begin position="6"/>
        <end position="27"/>
    </location>
</feature>
<keyword evidence="3" id="KW-1185">Reference proteome</keyword>
<feature type="transmembrane region" description="Helical" evidence="1">
    <location>
        <begin position="214"/>
        <end position="237"/>
    </location>
</feature>
<gene>
    <name evidence="2" type="ORF">F8O05_05640</name>
</gene>
<name>A0A7J5BBA0_9MICO</name>
<dbReference type="RefSeq" id="WP_158051790.1">
    <property type="nucleotide sequence ID" value="NZ_WBKB01000003.1"/>
</dbReference>
<evidence type="ECO:0000256" key="1">
    <source>
        <dbReference type="SAM" id="Phobius"/>
    </source>
</evidence>
<evidence type="ECO:0000313" key="2">
    <source>
        <dbReference type="EMBL" id="KAB1643374.1"/>
    </source>
</evidence>
<reference evidence="2 3" key="1">
    <citation type="submission" date="2019-09" db="EMBL/GenBank/DDBJ databases">
        <title>Phylogeny of genus Pseudoclavibacter and closely related genus.</title>
        <authorList>
            <person name="Li Y."/>
        </authorList>
    </citation>
    <scope>NUCLEOTIDE SEQUENCE [LARGE SCALE GENOMIC DNA]</scope>
    <source>
        <strain evidence="2 3">KCTC 13959</strain>
    </source>
</reference>
<evidence type="ECO:0000313" key="3">
    <source>
        <dbReference type="Proteomes" id="UP000433493"/>
    </source>
</evidence>
<dbReference type="EMBL" id="WBKB01000003">
    <property type="protein sequence ID" value="KAB1643374.1"/>
    <property type="molecule type" value="Genomic_DNA"/>
</dbReference>
<accession>A0A7J5BBA0</accession>
<dbReference type="OrthoDB" id="5059350at2"/>